<evidence type="ECO:0000313" key="2">
    <source>
        <dbReference type="EMBL" id="MBZ9611596.1"/>
    </source>
</evidence>
<dbReference type="EMBL" id="JAERPS020000002">
    <property type="protein sequence ID" value="MBZ9611596.1"/>
    <property type="molecule type" value="Genomic_DNA"/>
</dbReference>
<name>A0ABS7X7T3_9GAMM</name>
<feature type="transmembrane region" description="Helical" evidence="1">
    <location>
        <begin position="14"/>
        <end position="35"/>
    </location>
</feature>
<evidence type="ECO:0000256" key="1">
    <source>
        <dbReference type="SAM" id="Phobius"/>
    </source>
</evidence>
<dbReference type="Proteomes" id="UP000663814">
    <property type="component" value="Unassembled WGS sequence"/>
</dbReference>
<keyword evidence="1" id="KW-0812">Transmembrane</keyword>
<organism evidence="2 3">
    <name type="scientific">Rheinheimera maricola</name>
    <dbReference type="NCBI Taxonomy" id="2793282"/>
    <lineage>
        <taxon>Bacteria</taxon>
        <taxon>Pseudomonadati</taxon>
        <taxon>Pseudomonadota</taxon>
        <taxon>Gammaproteobacteria</taxon>
        <taxon>Chromatiales</taxon>
        <taxon>Chromatiaceae</taxon>
        <taxon>Rheinheimera</taxon>
    </lineage>
</organism>
<dbReference type="RefSeq" id="WP_205309761.1">
    <property type="nucleotide sequence ID" value="NZ_JAERPS020000002.1"/>
</dbReference>
<evidence type="ECO:0000313" key="3">
    <source>
        <dbReference type="Proteomes" id="UP000663814"/>
    </source>
</evidence>
<reference evidence="2 3" key="1">
    <citation type="submission" date="2021-08" db="EMBL/GenBank/DDBJ databases">
        <title>Rheinheimera aquimaris sp. nov., isolated from seawater of the East Sea in Korea.</title>
        <authorList>
            <person name="Kim K.H."/>
            <person name="Wenting R."/>
            <person name="Kim K.R."/>
            <person name="Jeon C.O."/>
        </authorList>
    </citation>
    <scope>NUCLEOTIDE SEQUENCE [LARGE SCALE GENOMIC DNA]</scope>
    <source>
        <strain evidence="2 3">MA-13</strain>
    </source>
</reference>
<gene>
    <name evidence="2" type="ORF">I4W93_008290</name>
</gene>
<sequence length="45" mass="5066">MHELTVVLSWGSPVGIALFFFFSGIGAGVFFWGVSQVNRYKQEQK</sequence>
<keyword evidence="3" id="KW-1185">Reference proteome</keyword>
<accession>A0ABS7X7T3</accession>
<evidence type="ECO:0008006" key="4">
    <source>
        <dbReference type="Google" id="ProtNLM"/>
    </source>
</evidence>
<keyword evidence="1" id="KW-1133">Transmembrane helix</keyword>
<protein>
    <recommendedName>
        <fullName evidence="4">DUF3149 domain-containing protein</fullName>
    </recommendedName>
</protein>
<proteinExistence type="predicted"/>
<comment type="caution">
    <text evidence="2">The sequence shown here is derived from an EMBL/GenBank/DDBJ whole genome shotgun (WGS) entry which is preliminary data.</text>
</comment>
<keyword evidence="1" id="KW-0472">Membrane</keyword>